<dbReference type="GO" id="GO:1902600">
    <property type="term" value="P:proton transmembrane transport"/>
    <property type="evidence" value="ECO:0007669"/>
    <property type="project" value="InterPro"/>
</dbReference>
<evidence type="ECO:0000256" key="5">
    <source>
        <dbReference type="ARBA" id="ARBA00022989"/>
    </source>
</evidence>
<keyword evidence="5 8" id="KW-1133">Transmembrane helix</keyword>
<feature type="transmembrane region" description="Helical" evidence="8">
    <location>
        <begin position="53"/>
        <end position="73"/>
    </location>
</feature>
<accession>A0A645D975</accession>
<evidence type="ECO:0000256" key="7">
    <source>
        <dbReference type="ARBA" id="ARBA00023136"/>
    </source>
</evidence>
<comment type="caution">
    <text evidence="10">The sequence shown here is derived from an EMBL/GenBank/DDBJ whole genome shotgun (WGS) entry which is preliminary data.</text>
</comment>
<proteinExistence type="predicted"/>
<dbReference type="EMBL" id="VSSQ01033970">
    <property type="protein sequence ID" value="MPM85755.1"/>
    <property type="molecule type" value="Genomic_DNA"/>
</dbReference>
<evidence type="ECO:0000259" key="9">
    <source>
        <dbReference type="Pfam" id="PF00999"/>
    </source>
</evidence>
<keyword evidence="6" id="KW-0406">Ion transport</keyword>
<dbReference type="AlphaFoldDB" id="A0A645D975"/>
<keyword evidence="4 8" id="KW-0812">Transmembrane</keyword>
<evidence type="ECO:0000256" key="2">
    <source>
        <dbReference type="ARBA" id="ARBA00022448"/>
    </source>
</evidence>
<keyword evidence="7 8" id="KW-0472">Membrane</keyword>
<evidence type="ECO:0000313" key="10">
    <source>
        <dbReference type="EMBL" id="MPM85755.1"/>
    </source>
</evidence>
<reference evidence="10" key="1">
    <citation type="submission" date="2019-08" db="EMBL/GenBank/DDBJ databases">
        <authorList>
            <person name="Kucharzyk K."/>
            <person name="Murdoch R.W."/>
            <person name="Higgins S."/>
            <person name="Loffler F."/>
        </authorList>
    </citation>
    <scope>NUCLEOTIDE SEQUENCE</scope>
</reference>
<keyword evidence="2" id="KW-0813">Transport</keyword>
<dbReference type="GO" id="GO:0015297">
    <property type="term" value="F:antiporter activity"/>
    <property type="evidence" value="ECO:0007669"/>
    <property type="project" value="UniProtKB-KW"/>
</dbReference>
<dbReference type="GO" id="GO:0005886">
    <property type="term" value="C:plasma membrane"/>
    <property type="evidence" value="ECO:0007669"/>
    <property type="project" value="UniProtKB-SubCell"/>
</dbReference>
<dbReference type="Pfam" id="PF00999">
    <property type="entry name" value="Na_H_Exchanger"/>
    <property type="match status" value="1"/>
</dbReference>
<protein>
    <recommendedName>
        <fullName evidence="9">Cation/H+ exchanger transmembrane domain-containing protein</fullName>
    </recommendedName>
</protein>
<dbReference type="PANTHER" id="PTHR32507">
    <property type="entry name" value="NA(+)/H(+) ANTIPORTER 1"/>
    <property type="match status" value="1"/>
</dbReference>
<evidence type="ECO:0000256" key="4">
    <source>
        <dbReference type="ARBA" id="ARBA00022692"/>
    </source>
</evidence>
<comment type="subcellular location">
    <subcellularLocation>
        <location evidence="1">Cell membrane</location>
        <topology evidence="1">Multi-pass membrane protein</topology>
    </subcellularLocation>
</comment>
<sequence>MFIARPLVVLVSTSFDKGAKWSFKDKLFMMWVRETGVIPAALSGIIVSMKIPGYEIISSVVFMTILVTLIVQASTTKLVAKKLGVLEEGQEEKIKSVA</sequence>
<evidence type="ECO:0000256" key="3">
    <source>
        <dbReference type="ARBA" id="ARBA00022449"/>
    </source>
</evidence>
<organism evidence="10">
    <name type="scientific">bioreactor metagenome</name>
    <dbReference type="NCBI Taxonomy" id="1076179"/>
    <lineage>
        <taxon>unclassified sequences</taxon>
        <taxon>metagenomes</taxon>
        <taxon>ecological metagenomes</taxon>
    </lineage>
</organism>
<evidence type="ECO:0000256" key="6">
    <source>
        <dbReference type="ARBA" id="ARBA00023065"/>
    </source>
</evidence>
<dbReference type="InterPro" id="IPR006153">
    <property type="entry name" value="Cation/H_exchanger_TM"/>
</dbReference>
<keyword evidence="3" id="KW-0050">Antiport</keyword>
<evidence type="ECO:0000256" key="1">
    <source>
        <dbReference type="ARBA" id="ARBA00004651"/>
    </source>
</evidence>
<feature type="domain" description="Cation/H+ exchanger transmembrane" evidence="9">
    <location>
        <begin position="1"/>
        <end position="82"/>
    </location>
</feature>
<gene>
    <name evidence="10" type="ORF">SDC9_132836</name>
</gene>
<dbReference type="PANTHER" id="PTHR32507:SF0">
    <property type="entry name" value="NA(+)_H(+) ANTIPORTER 2-RELATED"/>
    <property type="match status" value="1"/>
</dbReference>
<evidence type="ECO:0000256" key="8">
    <source>
        <dbReference type="SAM" id="Phobius"/>
    </source>
</evidence>
<name>A0A645D975_9ZZZZ</name>